<dbReference type="EMBL" id="BAABAA010000003">
    <property type="protein sequence ID" value="GAA3561542.1"/>
    <property type="molecule type" value="Genomic_DNA"/>
</dbReference>
<dbReference type="Proteomes" id="UP001501222">
    <property type="component" value="Unassembled WGS sequence"/>
</dbReference>
<organism evidence="2 3">
    <name type="scientific">Kribbella ginsengisoli</name>
    <dbReference type="NCBI Taxonomy" id="363865"/>
    <lineage>
        <taxon>Bacteria</taxon>
        <taxon>Bacillati</taxon>
        <taxon>Actinomycetota</taxon>
        <taxon>Actinomycetes</taxon>
        <taxon>Propionibacteriales</taxon>
        <taxon>Kribbellaceae</taxon>
        <taxon>Kribbella</taxon>
    </lineage>
</organism>
<dbReference type="PROSITE" id="PS51257">
    <property type="entry name" value="PROKAR_LIPOPROTEIN"/>
    <property type="match status" value="1"/>
</dbReference>
<dbReference type="CDD" id="cd08566">
    <property type="entry name" value="GDPD_AtGDE_like"/>
    <property type="match status" value="1"/>
</dbReference>
<sequence>MDELLPRTRISRRTTLGLLGAVATGSLVTGCRETTTGGSIGITGDYSLTDWVADRGDRYLVAHRGVGDVFPEHSMESYDAAVGWGVQAMEVSVGITADSVLVCMHDTTLDRTTNLTGNLRAVKYSQLEKGWLQIPRLGPQWAEKKLKVPLFEDVLRKYGGRVILAIEAKDERAYAPMMAMVAKYRLESAVMIKTYFKSKLIADVKSLGLGVFAYFTTPDEMTPETIQSVAAQLSPRTDAIVVPNAGPGGYLDASLVEAAVATGIPIWPYPLHRRADVAHYTALGMQGSVTSNLGYILGKTEQVTTDQWAAGAVVSGELTRDPYDDRFAVSWGRGGSIGLAAKGTQHFLTLGNLGPITSPVYSVEFQASFAALPADPLASLSLAFGHEDDSYYENRIGTVSGYHAILQANGELGLWAHRSGQRPGVKLAVRKSAPVFAGEWMRFRLDVTPTTLTWSRLDHPTKVTVEDKTYRGGYLHLGRASTDGSLALRGLKVTRTP</sequence>
<evidence type="ECO:0000259" key="1">
    <source>
        <dbReference type="PROSITE" id="PS51704"/>
    </source>
</evidence>
<evidence type="ECO:0000313" key="2">
    <source>
        <dbReference type="EMBL" id="GAA3561542.1"/>
    </source>
</evidence>
<dbReference type="PANTHER" id="PTHR46211">
    <property type="entry name" value="GLYCEROPHOSPHORYL DIESTER PHOSPHODIESTERASE"/>
    <property type="match status" value="1"/>
</dbReference>
<accession>A0ABP6X4Z7</accession>
<dbReference type="PANTHER" id="PTHR46211:SF14">
    <property type="entry name" value="GLYCEROPHOSPHODIESTER PHOSPHODIESTERASE"/>
    <property type="match status" value="1"/>
</dbReference>
<gene>
    <name evidence="2" type="ORF">GCM10022235_32500</name>
</gene>
<dbReference type="InterPro" id="IPR017946">
    <property type="entry name" value="PLC-like_Pdiesterase_TIM-brl"/>
</dbReference>
<protein>
    <recommendedName>
        <fullName evidence="1">GP-PDE domain-containing protein</fullName>
    </recommendedName>
</protein>
<evidence type="ECO:0000313" key="3">
    <source>
        <dbReference type="Proteomes" id="UP001501222"/>
    </source>
</evidence>
<dbReference type="Gene3D" id="3.20.20.190">
    <property type="entry name" value="Phosphatidylinositol (PI) phosphodiesterase"/>
    <property type="match status" value="1"/>
</dbReference>
<reference evidence="3" key="1">
    <citation type="journal article" date="2019" name="Int. J. Syst. Evol. Microbiol.">
        <title>The Global Catalogue of Microorganisms (GCM) 10K type strain sequencing project: providing services to taxonomists for standard genome sequencing and annotation.</title>
        <authorList>
            <consortium name="The Broad Institute Genomics Platform"/>
            <consortium name="The Broad Institute Genome Sequencing Center for Infectious Disease"/>
            <person name="Wu L."/>
            <person name="Ma J."/>
        </authorList>
    </citation>
    <scope>NUCLEOTIDE SEQUENCE [LARGE SCALE GENOMIC DNA]</scope>
    <source>
        <strain evidence="3">JCM 16928</strain>
    </source>
</reference>
<dbReference type="RefSeq" id="WP_344841329.1">
    <property type="nucleotide sequence ID" value="NZ_BAABAA010000003.1"/>
</dbReference>
<feature type="domain" description="GP-PDE" evidence="1">
    <location>
        <begin position="58"/>
        <end position="301"/>
    </location>
</feature>
<dbReference type="SUPFAM" id="SSF51695">
    <property type="entry name" value="PLC-like phosphodiesterases"/>
    <property type="match status" value="1"/>
</dbReference>
<proteinExistence type="predicted"/>
<dbReference type="PROSITE" id="PS51704">
    <property type="entry name" value="GP_PDE"/>
    <property type="match status" value="1"/>
</dbReference>
<keyword evidence="3" id="KW-1185">Reference proteome</keyword>
<dbReference type="InterPro" id="IPR030395">
    <property type="entry name" value="GP_PDE_dom"/>
</dbReference>
<dbReference type="Pfam" id="PF03009">
    <property type="entry name" value="GDPD"/>
    <property type="match status" value="1"/>
</dbReference>
<name>A0ABP6X4Z7_9ACTN</name>
<comment type="caution">
    <text evidence="2">The sequence shown here is derived from an EMBL/GenBank/DDBJ whole genome shotgun (WGS) entry which is preliminary data.</text>
</comment>